<dbReference type="NCBIfam" id="TIGR00762">
    <property type="entry name" value="DegV"/>
    <property type="match status" value="1"/>
</dbReference>
<dbReference type="RefSeq" id="WP_100254163.1">
    <property type="nucleotide sequence ID" value="NZ_CP024870.1"/>
</dbReference>
<accession>A0A2K8KJP1</accession>
<dbReference type="InterPro" id="IPR003797">
    <property type="entry name" value="DegV"/>
</dbReference>
<proteinExistence type="predicted"/>
<reference evidence="2 3" key="1">
    <citation type="submission" date="2017-11" db="EMBL/GenBank/DDBJ databases">
        <title>Complete genome sequence of Spiroplasma clarkii CN-5 (DSM 19994).</title>
        <authorList>
            <person name="Tsai Y.-M."/>
            <person name="Chang A."/>
            <person name="Lo W.-S."/>
            <person name="Kuo C.-H."/>
        </authorList>
    </citation>
    <scope>NUCLEOTIDE SEQUENCE [LARGE SCALE GENOMIC DNA]</scope>
    <source>
        <strain evidence="2 3">CN-5</strain>
    </source>
</reference>
<dbReference type="PANTHER" id="PTHR33434">
    <property type="entry name" value="DEGV DOMAIN-CONTAINING PROTEIN DR_1986-RELATED"/>
    <property type="match status" value="1"/>
</dbReference>
<protein>
    <submittedName>
        <fullName evidence="2">DegV family protein</fullName>
    </submittedName>
</protein>
<sequence length="278" mass="31530">MKTAIIIDSSAGIKDTENYKDLFLVPLMITTENGEQISDDENLSHEEFYKMNKQELLKTSQSIPGVMMGMWDKLLKDYDQVVCLLLSKGLSGQFNTFQMLAQEEEYLGKVFCVDTNGVSIVLKKEVLEAIKLRDEENKSGAEIKAILDSKNEQFNCFIIPKSLTQLVRGGRITKAAAAMAKLFKITPILRYDGTIDKETKTRTFKKAVEDSLDLLIKRTTTKNNNVYVSYSRCDDETMELVKNLLADKKLNVVMFEQLPNTIICHTGEETFAFAIFDE</sequence>
<dbReference type="InterPro" id="IPR043168">
    <property type="entry name" value="DegV_C"/>
</dbReference>
<dbReference type="PANTHER" id="PTHR33434:SF2">
    <property type="entry name" value="FATTY ACID-BINDING PROTEIN TM_1468"/>
    <property type="match status" value="1"/>
</dbReference>
<dbReference type="Pfam" id="PF02645">
    <property type="entry name" value="DegV"/>
    <property type="match status" value="1"/>
</dbReference>
<dbReference type="Gene3D" id="3.30.1180.10">
    <property type="match status" value="1"/>
</dbReference>
<dbReference type="SUPFAM" id="SSF82549">
    <property type="entry name" value="DAK1/DegV-like"/>
    <property type="match status" value="1"/>
</dbReference>
<organism evidence="2 3">
    <name type="scientific">Spiroplasma clarkii</name>
    <dbReference type="NCBI Taxonomy" id="2139"/>
    <lineage>
        <taxon>Bacteria</taxon>
        <taxon>Bacillati</taxon>
        <taxon>Mycoplasmatota</taxon>
        <taxon>Mollicutes</taxon>
        <taxon>Entomoplasmatales</taxon>
        <taxon>Spiroplasmataceae</taxon>
        <taxon>Spiroplasma</taxon>
    </lineage>
</organism>
<gene>
    <name evidence="2" type="primary">degV</name>
    <name evidence="2" type="ORF">SCLAR_v1c02690</name>
</gene>
<dbReference type="PROSITE" id="PS51482">
    <property type="entry name" value="DEGV"/>
    <property type="match status" value="1"/>
</dbReference>
<evidence type="ECO:0000256" key="1">
    <source>
        <dbReference type="ARBA" id="ARBA00023121"/>
    </source>
</evidence>
<dbReference type="AlphaFoldDB" id="A0A2K8KJP1"/>
<evidence type="ECO:0000313" key="3">
    <source>
        <dbReference type="Proteomes" id="UP000231179"/>
    </source>
</evidence>
<dbReference type="InterPro" id="IPR050270">
    <property type="entry name" value="DegV_domain_contain"/>
</dbReference>
<name>A0A2K8KJP1_9MOLU</name>
<dbReference type="EMBL" id="CP024870">
    <property type="protein sequence ID" value="ATX70599.1"/>
    <property type="molecule type" value="Genomic_DNA"/>
</dbReference>
<dbReference type="GO" id="GO:0008289">
    <property type="term" value="F:lipid binding"/>
    <property type="evidence" value="ECO:0007669"/>
    <property type="project" value="UniProtKB-KW"/>
</dbReference>
<dbReference type="Gene3D" id="3.40.50.10170">
    <property type="match status" value="1"/>
</dbReference>
<keyword evidence="1" id="KW-0446">Lipid-binding</keyword>
<evidence type="ECO:0000313" key="2">
    <source>
        <dbReference type="EMBL" id="ATX70599.1"/>
    </source>
</evidence>
<dbReference type="Proteomes" id="UP000231179">
    <property type="component" value="Chromosome"/>
</dbReference>
<keyword evidence="3" id="KW-1185">Reference proteome</keyword>